<dbReference type="InterPro" id="IPR008532">
    <property type="entry name" value="NFACT_RNA-bd"/>
</dbReference>
<dbReference type="GO" id="GO:1990112">
    <property type="term" value="C:RQC complex"/>
    <property type="evidence" value="ECO:0007669"/>
    <property type="project" value="TreeGrafter"/>
</dbReference>
<dbReference type="HAMAP" id="MF_00844_A">
    <property type="entry name" value="RqcH_A"/>
    <property type="match status" value="1"/>
</dbReference>
<comment type="subunit">
    <text evidence="2">Associates with stalled 50S ribosomal subunits.</text>
</comment>
<dbReference type="GO" id="GO:0019843">
    <property type="term" value="F:rRNA binding"/>
    <property type="evidence" value="ECO:0007669"/>
    <property type="project" value="UniProtKB-UniRule"/>
</dbReference>
<keyword evidence="1 2" id="KW-0175">Coiled coil</keyword>
<sequence length="711" mass="81535">MKAMSNVDLYAISHELNELLQDARVQKAYQPTRDTVIIRFHVPGKGRVDVAFQAGLRVHTTQYPPENPKVPPSFPMLLRKHLKNATVKGVRQHNFDRILEIDIQKEHRFTLVVELFSQGNIILLDEENQIILPLKHRHAQGRKITSKEEYQYPEERGIHILNVELEDLKELFANSDSDLIRTLARSGLGGMYSEEIFLRSGVDKKQPANETSESEIESIYQSMTELFKPLKTFKFQPQIVKEVVEGEEKENEEKTGKEEGKVKDISKTKKGKEDSKTKKGKEDSKTKKGKEDSKTKKGKEDVLPLDILTYQNFHKERFETFNQAADEFYSGKVGADIKKVQEDIWAKEVGKYEKRLRIQEETLEKFQKTIVETKRKGNLIYSHYSEIQNLLDIIHQAREKFSWMEIASKLKKARKEGMVQAQIIQSMDKMGVLTLNLEGETVTVDANLEIPENAEKYYNKGKKAKRKIKGVNMAIERTKKDVERKRNKRELALERVRVPQKRVRKELKWFEKLRWFLSSDGFLVIGGRDAGTNEMVVKRHLDNPDIYLHSDIHGAPSVVIKKGEAEEIPESTIHEAGNLAASFSSAWSKGYGSQDVYWVHPDQVSKTPQSGEFVARGAFIIRGSRNYLRGIPLKIAVGIVDYEGERIMAGPTEAVSKYTDNYVVLKPGFTKKEEIARSVLRKIDPEKILALEDVIRVLPSGKCDFVEKGRK</sequence>
<dbReference type="GO" id="GO:0043023">
    <property type="term" value="F:ribosomal large subunit binding"/>
    <property type="evidence" value="ECO:0007669"/>
    <property type="project" value="UniProtKB-UniRule"/>
</dbReference>
<dbReference type="FunFam" id="2.30.310.10:FF:000003">
    <property type="entry name" value="Zinc knuckle domain containing protein"/>
    <property type="match status" value="1"/>
</dbReference>
<dbReference type="PANTHER" id="PTHR15239">
    <property type="entry name" value="NUCLEAR EXPORT MEDIATOR FACTOR NEMF"/>
    <property type="match status" value="1"/>
</dbReference>
<evidence type="ECO:0000313" key="5">
    <source>
        <dbReference type="EMBL" id="EKF86006.1"/>
    </source>
</evidence>
<keyword evidence="2" id="KW-0820">tRNA-binding</keyword>
<dbReference type="PATRIC" id="fig|1204725.3.peg.1197"/>
<accession>K2QDA6</accession>
<dbReference type="GO" id="GO:0072344">
    <property type="term" value="P:rescue of stalled ribosome"/>
    <property type="evidence" value="ECO:0007669"/>
    <property type="project" value="UniProtKB-UniRule"/>
</dbReference>
<gene>
    <name evidence="2" type="primary">rqcH</name>
    <name evidence="5" type="ORF">A994_05951</name>
</gene>
<evidence type="ECO:0000259" key="4">
    <source>
        <dbReference type="Pfam" id="PF05670"/>
    </source>
</evidence>
<dbReference type="InterPro" id="IPR010979">
    <property type="entry name" value="Ribosomal_uS13-like_H2TH"/>
</dbReference>
<evidence type="ECO:0000256" key="1">
    <source>
        <dbReference type="ARBA" id="ARBA00023054"/>
    </source>
</evidence>
<dbReference type="Proteomes" id="UP000007360">
    <property type="component" value="Unassembled WGS sequence"/>
</dbReference>
<evidence type="ECO:0000313" key="6">
    <source>
        <dbReference type="Proteomes" id="UP000007360"/>
    </source>
</evidence>
<feature type="coiled-coil region" evidence="2">
    <location>
        <begin position="468"/>
        <end position="495"/>
    </location>
</feature>
<dbReference type="InterPro" id="IPR051608">
    <property type="entry name" value="RQC_Subunit_NEMF"/>
</dbReference>
<evidence type="ECO:0000256" key="3">
    <source>
        <dbReference type="SAM" id="MobiDB-lite"/>
    </source>
</evidence>
<keyword evidence="2" id="KW-0648">Protein biosynthesis</keyword>
<organism evidence="5 6">
    <name type="scientific">Methanobacterium formicicum (strain DSM 3637 / PP1)</name>
    <dbReference type="NCBI Taxonomy" id="1204725"/>
    <lineage>
        <taxon>Archaea</taxon>
        <taxon>Methanobacteriati</taxon>
        <taxon>Methanobacteriota</taxon>
        <taxon>Methanomada group</taxon>
        <taxon>Methanobacteria</taxon>
        <taxon>Methanobacteriales</taxon>
        <taxon>Methanobacteriaceae</taxon>
        <taxon>Methanobacterium</taxon>
    </lineage>
</organism>
<dbReference type="Gene3D" id="2.30.310.10">
    <property type="entry name" value="ibrinogen binding protein from staphylococcus aureus domain"/>
    <property type="match status" value="1"/>
</dbReference>
<dbReference type="GO" id="GO:0000049">
    <property type="term" value="F:tRNA binding"/>
    <property type="evidence" value="ECO:0007669"/>
    <property type="project" value="UniProtKB-UniRule"/>
</dbReference>
<keyword evidence="6" id="KW-1185">Reference proteome</keyword>
<dbReference type="PANTHER" id="PTHR15239:SF6">
    <property type="entry name" value="RIBOSOME QUALITY CONTROL COMPLEX SUBUNIT NEMF"/>
    <property type="match status" value="1"/>
</dbReference>
<keyword evidence="2" id="KW-0699">rRNA-binding</keyword>
<comment type="caution">
    <text evidence="5">The sequence shown here is derived from an EMBL/GenBank/DDBJ whole genome shotgun (WGS) entry which is preliminary data.</text>
</comment>
<dbReference type="Pfam" id="PF05833">
    <property type="entry name" value="NFACT_N"/>
    <property type="match status" value="2"/>
</dbReference>
<comment type="function">
    <text evidence="2">Probably part of the ribosome quality control system (RQC). May mediate the addition of alanine residues (Ala tailing) to incompletely synthesized nascent chains from stalled ribosomes, leading to their degradation.</text>
</comment>
<dbReference type="RefSeq" id="WP_004030459.1">
    <property type="nucleotide sequence ID" value="NZ_AMPO01000004.1"/>
</dbReference>
<keyword evidence="2" id="KW-0694">RNA-binding</keyword>
<dbReference type="SUPFAM" id="SSF46946">
    <property type="entry name" value="S13-like H2TH domain"/>
    <property type="match status" value="1"/>
</dbReference>
<evidence type="ECO:0000256" key="2">
    <source>
        <dbReference type="HAMAP-Rule" id="MF_00844"/>
    </source>
</evidence>
<reference evidence="5 6" key="1">
    <citation type="journal article" date="2012" name="J. Bacteriol.">
        <title>Draft genome sequence of Methanobacterium formicicum DSM 3637, an archaebacterium isolated from the methane producer amoeba Pelomyxa palustris.</title>
        <authorList>
            <person name="Gutierrez G."/>
        </authorList>
    </citation>
    <scope>NUCLEOTIDE SEQUENCE [LARGE SCALE GENOMIC DNA]</scope>
    <source>
        <strain evidence="6">DSM 3637 / PP1</strain>
    </source>
</reference>
<dbReference type="EMBL" id="AMPO01000004">
    <property type="protein sequence ID" value="EKF86006.1"/>
    <property type="molecule type" value="Genomic_DNA"/>
</dbReference>
<dbReference type="GO" id="GO:0005737">
    <property type="term" value="C:cytoplasm"/>
    <property type="evidence" value="ECO:0007669"/>
    <property type="project" value="UniProtKB-ARBA"/>
</dbReference>
<dbReference type="NCBIfam" id="NF041120">
    <property type="entry name" value="RqcH_arch"/>
    <property type="match status" value="1"/>
</dbReference>
<protein>
    <recommendedName>
        <fullName evidence="2">Archaeal Rqc2 homolog aRqcH</fullName>
        <shortName evidence="2">aRqcH</shortName>
    </recommendedName>
</protein>
<name>K2QDA6_METFP</name>
<dbReference type="Pfam" id="PF05670">
    <property type="entry name" value="NFACT-R_1"/>
    <property type="match status" value="1"/>
</dbReference>
<feature type="coiled-coil region" evidence="2">
    <location>
        <begin position="349"/>
        <end position="376"/>
    </location>
</feature>
<dbReference type="InterPro" id="IPR043681">
    <property type="entry name" value="RqcH_archaeal"/>
</dbReference>
<dbReference type="OrthoDB" id="10943at2157"/>
<feature type="region of interest" description="Disordered" evidence="3">
    <location>
        <begin position="245"/>
        <end position="297"/>
    </location>
</feature>
<dbReference type="AlphaFoldDB" id="K2QDA6"/>
<feature type="domain" description="NFACT RNA-binding" evidence="4">
    <location>
        <begin position="512"/>
        <end position="623"/>
    </location>
</feature>
<proteinExistence type="inferred from homology"/>
<comment type="similarity">
    <text evidence="2">Belongs to the NEMF family.</text>
</comment>